<dbReference type="InterPro" id="IPR006048">
    <property type="entry name" value="A-amylase/branching_C"/>
</dbReference>
<dbReference type="GO" id="GO:0004574">
    <property type="term" value="F:oligo-1,6-glucosidase activity"/>
    <property type="evidence" value="ECO:0007669"/>
    <property type="project" value="TreeGrafter"/>
</dbReference>
<dbReference type="PANTHER" id="PTHR10357:SF222">
    <property type="entry name" value="MALTASE MALT (AFU_ORTHOLOGUE AFUA_8G07070)"/>
    <property type="match status" value="1"/>
</dbReference>
<dbReference type="Gene3D" id="2.60.40.1180">
    <property type="entry name" value="Golgi alpha-mannosidase II"/>
    <property type="match status" value="1"/>
</dbReference>
<dbReference type="EMBL" id="MU839845">
    <property type="protein sequence ID" value="KAK1750641.1"/>
    <property type="molecule type" value="Genomic_DNA"/>
</dbReference>
<reference evidence="6" key="1">
    <citation type="submission" date="2023-06" db="EMBL/GenBank/DDBJ databases">
        <title>Genome-scale phylogeny and comparative genomics of the fungal order Sordariales.</title>
        <authorList>
            <consortium name="Lawrence Berkeley National Laboratory"/>
            <person name="Hensen N."/>
            <person name="Bonometti L."/>
            <person name="Westerberg I."/>
            <person name="Brannstrom I.O."/>
            <person name="Guillou S."/>
            <person name="Cros-Aarteil S."/>
            <person name="Calhoun S."/>
            <person name="Haridas S."/>
            <person name="Kuo A."/>
            <person name="Mondo S."/>
            <person name="Pangilinan J."/>
            <person name="Riley R."/>
            <person name="Labutti K."/>
            <person name="Andreopoulos B."/>
            <person name="Lipzen A."/>
            <person name="Chen C."/>
            <person name="Yanf M."/>
            <person name="Daum C."/>
            <person name="Ng V."/>
            <person name="Clum A."/>
            <person name="Steindorff A."/>
            <person name="Ohm R."/>
            <person name="Martin F."/>
            <person name="Silar P."/>
            <person name="Natvig D."/>
            <person name="Lalanne C."/>
            <person name="Gautier V."/>
            <person name="Ament-Velasquez S.L."/>
            <person name="Kruys A."/>
            <person name="Hutchinson M.I."/>
            <person name="Powell A.J."/>
            <person name="Barry K."/>
            <person name="Miller A.N."/>
            <person name="Grigoriev I.V."/>
            <person name="Debuchy R."/>
            <person name="Gladieux P."/>
            <person name="Thoren M.H."/>
            <person name="Johannesson H."/>
        </authorList>
    </citation>
    <scope>NUCLEOTIDE SEQUENCE</scope>
    <source>
        <strain evidence="6">PSN4</strain>
    </source>
</reference>
<dbReference type="Proteomes" id="UP001239445">
    <property type="component" value="Unassembled WGS sequence"/>
</dbReference>
<evidence type="ECO:0000256" key="4">
    <source>
        <dbReference type="ARBA" id="ARBA00026248"/>
    </source>
</evidence>
<dbReference type="Gene3D" id="3.90.400.10">
    <property type="entry name" value="Oligo-1,6-glucosidase, Domain 2"/>
    <property type="match status" value="1"/>
</dbReference>
<keyword evidence="7" id="KW-1185">Reference proteome</keyword>
<dbReference type="Gene3D" id="3.20.20.80">
    <property type="entry name" value="Glycosidases"/>
    <property type="match status" value="1"/>
</dbReference>
<keyword evidence="4" id="KW-0462">Maltose metabolism</keyword>
<dbReference type="PANTHER" id="PTHR10357">
    <property type="entry name" value="ALPHA-AMYLASE FAMILY MEMBER"/>
    <property type="match status" value="1"/>
</dbReference>
<dbReference type="GO" id="GO:0005987">
    <property type="term" value="P:sucrose catabolic process"/>
    <property type="evidence" value="ECO:0007669"/>
    <property type="project" value="TreeGrafter"/>
</dbReference>
<dbReference type="SUPFAM" id="SSF51011">
    <property type="entry name" value="Glycosyl hydrolase domain"/>
    <property type="match status" value="1"/>
</dbReference>
<dbReference type="GO" id="GO:0004556">
    <property type="term" value="F:alpha-amylase activity"/>
    <property type="evidence" value="ECO:0007669"/>
    <property type="project" value="TreeGrafter"/>
</dbReference>
<proteinExistence type="inferred from homology"/>
<dbReference type="InterPro" id="IPR045857">
    <property type="entry name" value="O16G_dom_2"/>
</dbReference>
<dbReference type="FunFam" id="3.20.20.80:FF:000087">
    <property type="entry name" value="Oligo-1,6-glucosidase IMA1"/>
    <property type="match status" value="1"/>
</dbReference>
<keyword evidence="3" id="KW-0326">Glycosidase</keyword>
<evidence type="ECO:0000313" key="6">
    <source>
        <dbReference type="EMBL" id="KAK1750641.1"/>
    </source>
</evidence>
<comment type="caution">
    <text evidence="6">The sequence shown here is derived from an EMBL/GenBank/DDBJ whole genome shotgun (WGS) entry which is preliminary data.</text>
</comment>
<evidence type="ECO:0000313" key="7">
    <source>
        <dbReference type="Proteomes" id="UP001239445"/>
    </source>
</evidence>
<dbReference type="InterPro" id="IPR013780">
    <property type="entry name" value="Glyco_hydro_b"/>
</dbReference>
<feature type="domain" description="Glycosyl hydrolase family 13 catalytic" evidence="5">
    <location>
        <begin position="18"/>
        <end position="440"/>
    </location>
</feature>
<dbReference type="SMART" id="SM00642">
    <property type="entry name" value="Aamy"/>
    <property type="match status" value="1"/>
</dbReference>
<dbReference type="GO" id="GO:0000025">
    <property type="term" value="P:maltose catabolic process"/>
    <property type="evidence" value="ECO:0007669"/>
    <property type="project" value="TreeGrafter"/>
</dbReference>
<dbReference type="GO" id="GO:0004575">
    <property type="term" value="F:sucrose alpha-glucosidase activity"/>
    <property type="evidence" value="ECO:0007669"/>
    <property type="project" value="TreeGrafter"/>
</dbReference>
<evidence type="ECO:0000259" key="5">
    <source>
        <dbReference type="SMART" id="SM00642"/>
    </source>
</evidence>
<dbReference type="CDD" id="cd11333">
    <property type="entry name" value="AmyAc_SI_OligoGlu_DGase"/>
    <property type="match status" value="1"/>
</dbReference>
<dbReference type="SUPFAM" id="SSF51445">
    <property type="entry name" value="(Trans)glycosidases"/>
    <property type="match status" value="1"/>
</dbReference>
<comment type="similarity">
    <text evidence="1">Belongs to the glycosyl hydrolase 13 family.</text>
</comment>
<gene>
    <name evidence="6" type="ORF">QBC47DRAFT_364958</name>
</gene>
<organism evidence="6 7">
    <name type="scientific">Echria macrotheca</name>
    <dbReference type="NCBI Taxonomy" id="438768"/>
    <lineage>
        <taxon>Eukaryota</taxon>
        <taxon>Fungi</taxon>
        <taxon>Dikarya</taxon>
        <taxon>Ascomycota</taxon>
        <taxon>Pezizomycotina</taxon>
        <taxon>Sordariomycetes</taxon>
        <taxon>Sordariomycetidae</taxon>
        <taxon>Sordariales</taxon>
        <taxon>Schizotheciaceae</taxon>
        <taxon>Echria</taxon>
    </lineage>
</organism>
<dbReference type="GO" id="GO:0043169">
    <property type="term" value="F:cation binding"/>
    <property type="evidence" value="ECO:0007669"/>
    <property type="project" value="InterPro"/>
</dbReference>
<dbReference type="InterPro" id="IPR006047">
    <property type="entry name" value="GH13_cat_dom"/>
</dbReference>
<dbReference type="FunFam" id="3.20.20.80:FF:000064">
    <property type="entry name" value="Oligo-1,6-glucosidase"/>
    <property type="match status" value="1"/>
</dbReference>
<evidence type="ECO:0000256" key="3">
    <source>
        <dbReference type="ARBA" id="ARBA00023295"/>
    </source>
</evidence>
<dbReference type="GO" id="GO:0033934">
    <property type="term" value="F:glucan 1,4-alpha-maltotriohydrolase activity"/>
    <property type="evidence" value="ECO:0007669"/>
    <property type="project" value="TreeGrafter"/>
</dbReference>
<evidence type="ECO:0000256" key="1">
    <source>
        <dbReference type="ARBA" id="ARBA00008061"/>
    </source>
</evidence>
<dbReference type="InterPro" id="IPR017853">
    <property type="entry name" value="GH"/>
</dbReference>
<keyword evidence="2" id="KW-0378">Hydrolase</keyword>
<dbReference type="Pfam" id="PF02806">
    <property type="entry name" value="Alpha-amylase_C"/>
    <property type="match status" value="1"/>
</dbReference>
<protein>
    <submittedName>
        <fullName evidence="6">Alpha-glucosidase</fullName>
    </submittedName>
</protein>
<dbReference type="FunFam" id="3.90.400.10:FF:000004">
    <property type="entry name" value="Oligo-1,6-glucosidase"/>
    <property type="match status" value="1"/>
</dbReference>
<evidence type="ECO:0000256" key="2">
    <source>
        <dbReference type="ARBA" id="ARBA00022801"/>
    </source>
</evidence>
<dbReference type="AlphaFoldDB" id="A0AAJ0F0Z3"/>
<dbReference type="Pfam" id="PF00128">
    <property type="entry name" value="Alpha-amylase"/>
    <property type="match status" value="1"/>
</dbReference>
<name>A0AAJ0F0Z3_9PEZI</name>
<accession>A0AAJ0F0Z3</accession>
<sequence length="583" mass="67243">MTVSSLPAPWWKDAVVYQIYPASFKDSNGDGLGDIPGILSKVDYLKDLGVDIIWVSPMYDSPQVDMGYDISNYEDVYPPYGTVKDMEDLIGACHERGMKLILDLVINHTSDQHAWFKESRSSKDNPKRDWYIWNHLGISAEDGTRLPPTNWRSYFSGSTWEYDEHTGEYYLHLFAKEQPDLNWENEETRKAIYNSAMRFWLDKGVDGFRVDTVNMYSKQVEFLDAPVVDTSQYYQPAWQFYANGPRMHEFLREMNDKVLSEYDTVMVGELPHTPDPEKVLKYVSLADRQLSMVFQFDIVDLGQGTTAKYHFQPWKLPALKGIVTKWQQFIDGTDGWTTVFCENHDQGRSISRYASDAPEYRVLSAKMLAMMLTALTGTLFVYQGQEIGMVNVPKSWPIEDFQDIESLGFYKTIASLSNNDKAALEKVMEGLQILGRDNARLPMQWDSSQFAGFTNGPKPWMRLHDLYREINVKTQLADPNSTYSFWKHMIKFRKEFKDILVHGKYEVFDPENEQTFVFAKHHGEKKAVVVLNFTGEDQRVDLPFDGLSFRVGNYPDTLADEEATAGRTRALRPWEGRLYLAGC</sequence>